<sequence length="380" mass="44522">MANVTVRKKKLANNKLSLYLDYSSPIISPKTGKPTRREFLKLQIFAEPKDITEKTHNRKTIEFAEIIRAKRLLQWRDKEFGLKENVHLNVSFVTFYDTIVEERLNIGSYSNYLAWRASLNYFKTFIQGDIQTNQLNENHVRQYRIFLLTTNNLRVKAKQKLSINTASSYYKHFIAVLKKAHMRNLLPKDLSEKAEYIKEEQTHREYLTEAELGLLWKTEIKIEKVKHLAFFAALTGLRFSDIINLNWENIFNDKHQGYYIKLREQKTSNINNHPISNTAYKLLEIQGTTKGQVFVNIKYTQVTRPLKDWIERSGINKKISFHNFRHSYATLQLANGTDIYTVSKLLGHKNVSTTQIYTKVMDKNKIEAANRINLDLDGLL</sequence>
<dbReference type="InterPro" id="IPR035386">
    <property type="entry name" value="Arm-DNA-bind_5"/>
</dbReference>
<dbReference type="CDD" id="cd01185">
    <property type="entry name" value="INTN1_C_like"/>
    <property type="match status" value="1"/>
</dbReference>
<dbReference type="Pfam" id="PF17293">
    <property type="entry name" value="Arm-DNA-bind_5"/>
    <property type="match status" value="1"/>
</dbReference>
<dbReference type="InterPro" id="IPR002104">
    <property type="entry name" value="Integrase_catalytic"/>
</dbReference>
<dbReference type="RefSeq" id="WP_379977561.1">
    <property type="nucleotide sequence ID" value="NZ_JBHSFV010000002.1"/>
</dbReference>
<evidence type="ECO:0000259" key="4">
    <source>
        <dbReference type="PROSITE" id="PS51898"/>
    </source>
</evidence>
<keyword evidence="2" id="KW-0238">DNA-binding</keyword>
<dbReference type="PANTHER" id="PTHR30349:SF64">
    <property type="entry name" value="PROPHAGE INTEGRASE INTD-RELATED"/>
    <property type="match status" value="1"/>
</dbReference>
<dbReference type="Gene3D" id="1.10.150.130">
    <property type="match status" value="1"/>
</dbReference>
<feature type="domain" description="Tyr recombinase" evidence="4">
    <location>
        <begin position="202"/>
        <end position="370"/>
    </location>
</feature>
<dbReference type="InterPro" id="IPR011010">
    <property type="entry name" value="DNA_brk_join_enz"/>
</dbReference>
<comment type="similarity">
    <text evidence="1">Belongs to the 'phage' integrase family.</text>
</comment>
<dbReference type="EMBL" id="JBHSFV010000002">
    <property type="protein sequence ID" value="MFC4633360.1"/>
    <property type="molecule type" value="Genomic_DNA"/>
</dbReference>
<dbReference type="Proteomes" id="UP001596043">
    <property type="component" value="Unassembled WGS sequence"/>
</dbReference>
<gene>
    <name evidence="5" type="ORF">ACFO3O_05550</name>
</gene>
<name>A0ABV9HUI7_9FLAO</name>
<dbReference type="PANTHER" id="PTHR30349">
    <property type="entry name" value="PHAGE INTEGRASE-RELATED"/>
    <property type="match status" value="1"/>
</dbReference>
<dbReference type="Pfam" id="PF00589">
    <property type="entry name" value="Phage_integrase"/>
    <property type="match status" value="1"/>
</dbReference>
<keyword evidence="3" id="KW-0233">DNA recombination</keyword>
<protein>
    <submittedName>
        <fullName evidence="5">Tyrosine-type recombinase/integrase</fullName>
    </submittedName>
</protein>
<reference evidence="6" key="1">
    <citation type="journal article" date="2019" name="Int. J. Syst. Evol. Microbiol.">
        <title>The Global Catalogue of Microorganisms (GCM) 10K type strain sequencing project: providing services to taxonomists for standard genome sequencing and annotation.</title>
        <authorList>
            <consortium name="The Broad Institute Genomics Platform"/>
            <consortium name="The Broad Institute Genome Sequencing Center for Infectious Disease"/>
            <person name="Wu L."/>
            <person name="Ma J."/>
        </authorList>
    </citation>
    <scope>NUCLEOTIDE SEQUENCE [LARGE SCALE GENOMIC DNA]</scope>
    <source>
        <strain evidence="6">YJ-61-S</strain>
    </source>
</reference>
<dbReference type="SUPFAM" id="SSF56349">
    <property type="entry name" value="DNA breaking-rejoining enzymes"/>
    <property type="match status" value="1"/>
</dbReference>
<dbReference type="InterPro" id="IPR025269">
    <property type="entry name" value="SAM-like_dom"/>
</dbReference>
<accession>A0ABV9HUI7</accession>
<organism evidence="5 6">
    <name type="scientific">Dokdonia ponticola</name>
    <dbReference type="NCBI Taxonomy" id="2041041"/>
    <lineage>
        <taxon>Bacteria</taxon>
        <taxon>Pseudomonadati</taxon>
        <taxon>Bacteroidota</taxon>
        <taxon>Flavobacteriia</taxon>
        <taxon>Flavobacteriales</taxon>
        <taxon>Flavobacteriaceae</taxon>
        <taxon>Dokdonia</taxon>
    </lineage>
</organism>
<evidence type="ECO:0000256" key="2">
    <source>
        <dbReference type="ARBA" id="ARBA00023125"/>
    </source>
</evidence>
<dbReference type="InterPro" id="IPR010998">
    <property type="entry name" value="Integrase_recombinase_N"/>
</dbReference>
<evidence type="ECO:0000313" key="5">
    <source>
        <dbReference type="EMBL" id="MFC4633360.1"/>
    </source>
</evidence>
<dbReference type="InterPro" id="IPR013762">
    <property type="entry name" value="Integrase-like_cat_sf"/>
</dbReference>
<dbReference type="InterPro" id="IPR050090">
    <property type="entry name" value="Tyrosine_recombinase_XerCD"/>
</dbReference>
<evidence type="ECO:0000256" key="1">
    <source>
        <dbReference type="ARBA" id="ARBA00008857"/>
    </source>
</evidence>
<evidence type="ECO:0000313" key="6">
    <source>
        <dbReference type="Proteomes" id="UP001596043"/>
    </source>
</evidence>
<dbReference type="Pfam" id="PF13102">
    <property type="entry name" value="Phage_int_SAM_5"/>
    <property type="match status" value="1"/>
</dbReference>
<keyword evidence="6" id="KW-1185">Reference proteome</keyword>
<comment type="caution">
    <text evidence="5">The sequence shown here is derived from an EMBL/GenBank/DDBJ whole genome shotgun (WGS) entry which is preliminary data.</text>
</comment>
<proteinExistence type="inferred from homology"/>
<dbReference type="PROSITE" id="PS51898">
    <property type="entry name" value="TYR_RECOMBINASE"/>
    <property type="match status" value="1"/>
</dbReference>
<evidence type="ECO:0000256" key="3">
    <source>
        <dbReference type="ARBA" id="ARBA00023172"/>
    </source>
</evidence>
<dbReference type="Gene3D" id="1.10.443.10">
    <property type="entry name" value="Intergrase catalytic core"/>
    <property type="match status" value="1"/>
</dbReference>